<feature type="compositionally biased region" description="Basic residues" evidence="2">
    <location>
        <begin position="162"/>
        <end position="183"/>
    </location>
</feature>
<organism evidence="3 4">
    <name type="scientific">Meloidogyne hapla</name>
    <name type="common">Root-knot nematode worm</name>
    <dbReference type="NCBI Taxonomy" id="6305"/>
    <lineage>
        <taxon>Eukaryota</taxon>
        <taxon>Metazoa</taxon>
        <taxon>Ecdysozoa</taxon>
        <taxon>Nematoda</taxon>
        <taxon>Chromadorea</taxon>
        <taxon>Rhabditida</taxon>
        <taxon>Tylenchina</taxon>
        <taxon>Tylenchomorpha</taxon>
        <taxon>Tylenchoidea</taxon>
        <taxon>Meloidogynidae</taxon>
        <taxon>Meloidogyninae</taxon>
        <taxon>Meloidogyne</taxon>
    </lineage>
</organism>
<sequence>MTRKLRGWAVELWKEVQNKVDRPYCLITNNNTPLKDLKLIYGNFFIFYGRMISSIEDLKLKDVANTYENTSVGKHFFQVDLEKLWQETMGELFRYDENPTLLLVEKNIKLLYITKKIAAFEELIENGDFDKDFIKKIFKAKLRDIDIEKIVNEINLLDKGKKNKYKNNNKNSKNQKKKQNKLKTKNEIIEENDEENNNNKDITQDNDEKINQIKYYLNTEGLIEKIIKERNDFIKNNINLNDDESWEKINNKKEMKKIEEDEEKLNVFPLEYSWNNHLKLDYHKYLYENDKIKNNDSEELFKYLNNSKEEEENNEENENKFNEKNKLKMEKFEEKELDLNIEDVKNKVVNEDTGKNDEKLKNEDFLENHKEINKFYPKIFLDSHLLDVEYINLINSNNEDKEKIFKLLNIGVFVEEIKLRIEYIKRIMLGKTIIVGSLEGNK</sequence>
<dbReference type="AlphaFoldDB" id="A0A1I8B219"/>
<keyword evidence="3" id="KW-1185">Reference proteome</keyword>
<evidence type="ECO:0000256" key="2">
    <source>
        <dbReference type="SAM" id="MobiDB-lite"/>
    </source>
</evidence>
<accession>A0A1I8B219</accession>
<dbReference type="OMA" id="ENVAIME"/>
<dbReference type="Proteomes" id="UP000095281">
    <property type="component" value="Unplaced"/>
</dbReference>
<evidence type="ECO:0000313" key="3">
    <source>
        <dbReference type="Proteomes" id="UP000095281"/>
    </source>
</evidence>
<proteinExistence type="predicted"/>
<protein>
    <submittedName>
        <fullName evidence="4">Uncharacterized protein</fullName>
    </submittedName>
</protein>
<keyword evidence="1" id="KW-0175">Coiled coil</keyword>
<evidence type="ECO:0000256" key="1">
    <source>
        <dbReference type="SAM" id="Coils"/>
    </source>
</evidence>
<dbReference type="WBParaSite" id="MhA1_Contig1219.frz3.gene9">
    <property type="protein sequence ID" value="MhA1_Contig1219.frz3.gene9"/>
    <property type="gene ID" value="MhA1_Contig1219.frz3.gene9"/>
</dbReference>
<evidence type="ECO:0000313" key="4">
    <source>
        <dbReference type="WBParaSite" id="MhA1_Contig1219.frz3.gene9"/>
    </source>
</evidence>
<feature type="coiled-coil region" evidence="1">
    <location>
        <begin position="300"/>
        <end position="330"/>
    </location>
</feature>
<name>A0A1I8B219_MELHA</name>
<reference evidence="4" key="1">
    <citation type="submission" date="2016-11" db="UniProtKB">
        <authorList>
            <consortium name="WormBaseParasite"/>
        </authorList>
    </citation>
    <scope>IDENTIFICATION</scope>
</reference>
<feature type="region of interest" description="Disordered" evidence="2">
    <location>
        <begin position="162"/>
        <end position="203"/>
    </location>
</feature>